<dbReference type="Pfam" id="PF01171">
    <property type="entry name" value="ATP_bind_3"/>
    <property type="match status" value="1"/>
</dbReference>
<feature type="binding site" evidence="8">
    <location>
        <begin position="28"/>
        <end position="33"/>
    </location>
    <ligand>
        <name>ATP</name>
        <dbReference type="ChEBI" id="CHEBI:30616"/>
    </ligand>
</feature>
<dbReference type="EMBL" id="FNHH01000056">
    <property type="protein sequence ID" value="SDN16478.1"/>
    <property type="molecule type" value="Genomic_DNA"/>
</dbReference>
<keyword evidence="3 8" id="KW-0436">Ligase</keyword>
<proteinExistence type="inferred from homology"/>
<keyword evidence="4 8" id="KW-0819">tRNA processing</keyword>
<comment type="function">
    <text evidence="8">Ligates lysine onto the cytidine present at position 34 of the AUA codon-specific tRNA(Ile) that contains the anticodon CAU, in an ATP-dependent manner. Cytidine is converted to lysidine, thus changing the amino acid specificity of the tRNA from methionine to isoleucine.</text>
</comment>
<evidence type="ECO:0000256" key="7">
    <source>
        <dbReference type="ARBA" id="ARBA00048539"/>
    </source>
</evidence>
<comment type="subcellular location">
    <subcellularLocation>
        <location evidence="1 8">Cytoplasm</location>
    </subcellularLocation>
</comment>
<keyword evidence="11" id="KW-1185">Reference proteome</keyword>
<gene>
    <name evidence="8" type="primary">tilS</name>
    <name evidence="10" type="ORF">SAMN05421813_1563</name>
</gene>
<protein>
    <recommendedName>
        <fullName evidence="8">tRNA(Ile)-lysidine synthase</fullName>
        <ecNumber evidence="8">6.3.4.19</ecNumber>
    </recommendedName>
    <alternativeName>
        <fullName evidence="8">tRNA(Ile)-2-lysyl-cytidine synthase</fullName>
    </alternativeName>
    <alternativeName>
        <fullName evidence="8">tRNA(Ile)-lysidine synthetase</fullName>
    </alternativeName>
</protein>
<dbReference type="EC" id="6.3.4.19" evidence="8"/>
<dbReference type="OrthoDB" id="9807403at2"/>
<dbReference type="HAMAP" id="MF_01161">
    <property type="entry name" value="tRNA_Ile_lys_synt"/>
    <property type="match status" value="1"/>
</dbReference>
<comment type="domain">
    <text evidence="8">The N-terminal region contains the highly conserved SGGXDS motif, predicted to be a P-loop motif involved in ATP binding.</text>
</comment>
<dbReference type="STRING" id="990371.SAMN05421813_1563"/>
<name>A0A1G9Z4P1_9SPHI</name>
<dbReference type="NCBIfam" id="TIGR02432">
    <property type="entry name" value="lysidine_TilS_N"/>
    <property type="match status" value="1"/>
</dbReference>
<dbReference type="InterPro" id="IPR011063">
    <property type="entry name" value="TilS/TtcA_N"/>
</dbReference>
<dbReference type="InterPro" id="IPR014729">
    <property type="entry name" value="Rossmann-like_a/b/a_fold"/>
</dbReference>
<dbReference type="RefSeq" id="WP_090707292.1">
    <property type="nucleotide sequence ID" value="NZ_FNHH01000056.1"/>
</dbReference>
<dbReference type="SUPFAM" id="SSF52402">
    <property type="entry name" value="Adenine nucleotide alpha hydrolases-like"/>
    <property type="match status" value="1"/>
</dbReference>
<dbReference type="GO" id="GO:0005524">
    <property type="term" value="F:ATP binding"/>
    <property type="evidence" value="ECO:0007669"/>
    <property type="project" value="UniProtKB-UniRule"/>
</dbReference>
<dbReference type="GO" id="GO:0006400">
    <property type="term" value="P:tRNA modification"/>
    <property type="evidence" value="ECO:0007669"/>
    <property type="project" value="UniProtKB-UniRule"/>
</dbReference>
<keyword evidence="5 8" id="KW-0547">Nucleotide-binding</keyword>
<dbReference type="Proteomes" id="UP000199226">
    <property type="component" value="Unassembled WGS sequence"/>
</dbReference>
<keyword evidence="2 8" id="KW-0963">Cytoplasm</keyword>
<dbReference type="AlphaFoldDB" id="A0A1G9Z4P1"/>
<dbReference type="CDD" id="cd01992">
    <property type="entry name" value="TilS_N"/>
    <property type="match status" value="1"/>
</dbReference>
<accession>A0A1G9Z4P1</accession>
<evidence type="ECO:0000256" key="1">
    <source>
        <dbReference type="ARBA" id="ARBA00004496"/>
    </source>
</evidence>
<dbReference type="InterPro" id="IPR012796">
    <property type="entry name" value="Lysidine-tRNA-synth_C"/>
</dbReference>
<evidence type="ECO:0000256" key="6">
    <source>
        <dbReference type="ARBA" id="ARBA00022840"/>
    </source>
</evidence>
<evidence type="ECO:0000256" key="5">
    <source>
        <dbReference type="ARBA" id="ARBA00022741"/>
    </source>
</evidence>
<evidence type="ECO:0000256" key="4">
    <source>
        <dbReference type="ARBA" id="ARBA00022694"/>
    </source>
</evidence>
<comment type="similarity">
    <text evidence="8">Belongs to the tRNA(Ile)-lysidine synthase family.</text>
</comment>
<evidence type="ECO:0000313" key="11">
    <source>
        <dbReference type="Proteomes" id="UP000199226"/>
    </source>
</evidence>
<organism evidence="10 11">
    <name type="scientific">Daejeonella rubra</name>
    <dbReference type="NCBI Taxonomy" id="990371"/>
    <lineage>
        <taxon>Bacteria</taxon>
        <taxon>Pseudomonadati</taxon>
        <taxon>Bacteroidota</taxon>
        <taxon>Sphingobacteriia</taxon>
        <taxon>Sphingobacteriales</taxon>
        <taxon>Sphingobacteriaceae</taxon>
        <taxon>Daejeonella</taxon>
    </lineage>
</organism>
<dbReference type="InterPro" id="IPR012795">
    <property type="entry name" value="tRNA_Ile_lys_synt_N"/>
</dbReference>
<dbReference type="PANTHER" id="PTHR43033:SF1">
    <property type="entry name" value="TRNA(ILE)-LYSIDINE SYNTHASE-RELATED"/>
    <property type="match status" value="1"/>
</dbReference>
<keyword evidence="6 8" id="KW-0067">ATP-binding</keyword>
<dbReference type="SMART" id="SM00977">
    <property type="entry name" value="TilS_C"/>
    <property type="match status" value="1"/>
</dbReference>
<evidence type="ECO:0000256" key="3">
    <source>
        <dbReference type="ARBA" id="ARBA00022598"/>
    </source>
</evidence>
<feature type="domain" description="Lysidine-tRNA(Ile) synthetase C-terminal" evidence="9">
    <location>
        <begin position="365"/>
        <end position="438"/>
    </location>
</feature>
<dbReference type="SUPFAM" id="SSF56037">
    <property type="entry name" value="PheT/TilS domain"/>
    <property type="match status" value="1"/>
</dbReference>
<dbReference type="GO" id="GO:0005737">
    <property type="term" value="C:cytoplasm"/>
    <property type="evidence" value="ECO:0007669"/>
    <property type="project" value="UniProtKB-SubCell"/>
</dbReference>
<dbReference type="PANTHER" id="PTHR43033">
    <property type="entry name" value="TRNA(ILE)-LYSIDINE SYNTHASE-RELATED"/>
    <property type="match status" value="1"/>
</dbReference>
<comment type="catalytic activity">
    <reaction evidence="7 8">
        <text>cytidine(34) in tRNA(Ile2) + L-lysine + ATP = lysidine(34) in tRNA(Ile2) + AMP + diphosphate + H(+)</text>
        <dbReference type="Rhea" id="RHEA:43744"/>
        <dbReference type="Rhea" id="RHEA-COMP:10625"/>
        <dbReference type="Rhea" id="RHEA-COMP:10670"/>
        <dbReference type="ChEBI" id="CHEBI:15378"/>
        <dbReference type="ChEBI" id="CHEBI:30616"/>
        <dbReference type="ChEBI" id="CHEBI:32551"/>
        <dbReference type="ChEBI" id="CHEBI:33019"/>
        <dbReference type="ChEBI" id="CHEBI:82748"/>
        <dbReference type="ChEBI" id="CHEBI:83665"/>
        <dbReference type="ChEBI" id="CHEBI:456215"/>
        <dbReference type="EC" id="6.3.4.19"/>
    </reaction>
</comment>
<evidence type="ECO:0000256" key="2">
    <source>
        <dbReference type="ARBA" id="ARBA00022490"/>
    </source>
</evidence>
<sequence>MIALNRLQTFIKQHALFQEKDRVLLAVSGGRDSVLMARLFKSAGFNFGIAHCNFQLRTEEADKDEQFTAELASELGVEFFATRFDTAEYASENHISIQMAARDLRYQWLEKIRQEFDYQYIGLAHHQNDVIETMLLNLTRGTGIAGLHGILAKKGKLIRPLLFLSREEIDEMPPFEYREDSSNLSVKYARNKIRLEVIPVLKELNPSLEQTFEANRKRFAELEIFLELHVERLREQLFKKLDDHEFEIDLQALKNLIPLNTLLYGLFHPFGFTETVLNDLTRAWDGSPGKVFRSSGHQLILDRDRLILCLIDQSTPEDVSIGHESAEYIWNGQKFTSRVIAIDEFQLSKSAIIAQLDCDLLQFPLKLRTWKNGDQFQPLGLKSKKKLSDFFIEQKIRLNHKKDIGILENGNGDILWIAGLRISERFKISPNTKKVFILAQSI</sequence>
<evidence type="ECO:0000256" key="8">
    <source>
        <dbReference type="HAMAP-Rule" id="MF_01161"/>
    </source>
</evidence>
<dbReference type="GO" id="GO:0032267">
    <property type="term" value="F:tRNA(Ile)-lysidine synthase activity"/>
    <property type="evidence" value="ECO:0007669"/>
    <property type="project" value="UniProtKB-EC"/>
</dbReference>
<dbReference type="Pfam" id="PF11734">
    <property type="entry name" value="TilS_C"/>
    <property type="match status" value="1"/>
</dbReference>
<reference evidence="11" key="1">
    <citation type="submission" date="2016-10" db="EMBL/GenBank/DDBJ databases">
        <authorList>
            <person name="Varghese N."/>
            <person name="Submissions S."/>
        </authorList>
    </citation>
    <scope>NUCLEOTIDE SEQUENCE [LARGE SCALE GENOMIC DNA]</scope>
    <source>
        <strain evidence="11">DSM 24536</strain>
    </source>
</reference>
<dbReference type="InterPro" id="IPR012094">
    <property type="entry name" value="tRNA_Ile_lys_synt"/>
</dbReference>
<evidence type="ECO:0000313" key="10">
    <source>
        <dbReference type="EMBL" id="SDN16478.1"/>
    </source>
</evidence>
<dbReference type="NCBIfam" id="TIGR02433">
    <property type="entry name" value="lysidine_TilS_C"/>
    <property type="match status" value="1"/>
</dbReference>
<evidence type="ECO:0000259" key="9">
    <source>
        <dbReference type="SMART" id="SM00977"/>
    </source>
</evidence>
<dbReference type="Gene3D" id="3.40.50.620">
    <property type="entry name" value="HUPs"/>
    <property type="match status" value="1"/>
</dbReference>